<dbReference type="GO" id="GO:0071973">
    <property type="term" value="P:bacterial-type flagellum-dependent cell motility"/>
    <property type="evidence" value="ECO:0007669"/>
    <property type="project" value="InterPro"/>
</dbReference>
<comment type="function">
    <text evidence="1 10">Controls the rotational direction of flagella during chemotaxis.</text>
</comment>
<feature type="transmembrane region" description="Helical" evidence="10">
    <location>
        <begin position="7"/>
        <end position="27"/>
    </location>
</feature>
<protein>
    <recommendedName>
        <fullName evidence="10">Flagellar protein FliL</fullName>
    </recommendedName>
</protein>
<comment type="caution">
    <text evidence="11">The sequence shown here is derived from an EMBL/GenBank/DDBJ whole genome shotgun (WGS) entry which is preliminary data.</text>
</comment>
<dbReference type="GO" id="GO:0009425">
    <property type="term" value="C:bacterial-type flagellum basal body"/>
    <property type="evidence" value="ECO:0007669"/>
    <property type="project" value="InterPro"/>
</dbReference>
<evidence type="ECO:0000313" key="11">
    <source>
        <dbReference type="EMBL" id="RDW19490.1"/>
    </source>
</evidence>
<evidence type="ECO:0000256" key="3">
    <source>
        <dbReference type="ARBA" id="ARBA00008281"/>
    </source>
</evidence>
<gene>
    <name evidence="11" type="ORF">CWR48_07150</name>
</gene>
<organism evidence="11 12">
    <name type="scientific">Oceanobacillus arenosus</name>
    <dbReference type="NCBI Taxonomy" id="1229153"/>
    <lineage>
        <taxon>Bacteria</taxon>
        <taxon>Bacillati</taxon>
        <taxon>Bacillota</taxon>
        <taxon>Bacilli</taxon>
        <taxon>Bacillales</taxon>
        <taxon>Bacillaceae</taxon>
        <taxon>Oceanobacillus</taxon>
    </lineage>
</organism>
<keyword evidence="11" id="KW-0282">Flagellum</keyword>
<evidence type="ECO:0000256" key="7">
    <source>
        <dbReference type="ARBA" id="ARBA00022779"/>
    </source>
</evidence>
<evidence type="ECO:0000256" key="1">
    <source>
        <dbReference type="ARBA" id="ARBA00002254"/>
    </source>
</evidence>
<evidence type="ECO:0000256" key="8">
    <source>
        <dbReference type="ARBA" id="ARBA00022989"/>
    </source>
</evidence>
<keyword evidence="5 10" id="KW-0145">Chemotaxis</keyword>
<dbReference type="EMBL" id="PIOC01000012">
    <property type="protein sequence ID" value="RDW19490.1"/>
    <property type="molecule type" value="Genomic_DNA"/>
</dbReference>
<keyword evidence="11" id="KW-0969">Cilium</keyword>
<dbReference type="RefSeq" id="WP_115772566.1">
    <property type="nucleotide sequence ID" value="NZ_PIOC01000012.1"/>
</dbReference>
<evidence type="ECO:0000256" key="4">
    <source>
        <dbReference type="ARBA" id="ARBA00022475"/>
    </source>
</evidence>
<proteinExistence type="inferred from homology"/>
<dbReference type="OrthoDB" id="2381796at2"/>
<keyword evidence="11" id="KW-0966">Cell projection</keyword>
<keyword evidence="7 10" id="KW-0283">Flagellar rotation</keyword>
<dbReference type="Pfam" id="PF03748">
    <property type="entry name" value="FliL"/>
    <property type="match status" value="1"/>
</dbReference>
<comment type="similarity">
    <text evidence="3 10">Belongs to the FliL family.</text>
</comment>
<dbReference type="GO" id="GO:0006935">
    <property type="term" value="P:chemotaxis"/>
    <property type="evidence" value="ECO:0007669"/>
    <property type="project" value="UniProtKB-KW"/>
</dbReference>
<keyword evidence="8 10" id="KW-1133">Transmembrane helix</keyword>
<name>A0A3D8PTK5_9BACI</name>
<evidence type="ECO:0000313" key="12">
    <source>
        <dbReference type="Proteomes" id="UP000257143"/>
    </source>
</evidence>
<evidence type="ECO:0000256" key="10">
    <source>
        <dbReference type="RuleBase" id="RU364125"/>
    </source>
</evidence>
<comment type="subcellular location">
    <subcellularLocation>
        <location evidence="2">Cell membrane</location>
        <topology evidence="2">Single-pass membrane protein</topology>
    </subcellularLocation>
</comment>
<keyword evidence="9 10" id="KW-0472">Membrane</keyword>
<dbReference type="Proteomes" id="UP000257143">
    <property type="component" value="Unassembled WGS sequence"/>
</dbReference>
<sequence>MSKSIKAMIITLVVLLIAAIAALVVILNSPKENVQGKELTIDEVVEYSYESPEITTDLEDGSFVRIQFQILTDSKEAKDEVGKREFQLKNIIIKALAEMKEEDFKSGLENLEDVLRIKLNEVMKDGSITAVYTINKILQ</sequence>
<evidence type="ECO:0000256" key="6">
    <source>
        <dbReference type="ARBA" id="ARBA00022692"/>
    </source>
</evidence>
<accession>A0A3D8PTK5</accession>
<dbReference type="GO" id="GO:0005886">
    <property type="term" value="C:plasma membrane"/>
    <property type="evidence" value="ECO:0007669"/>
    <property type="project" value="UniProtKB-SubCell"/>
</dbReference>
<dbReference type="InterPro" id="IPR005503">
    <property type="entry name" value="FliL"/>
</dbReference>
<dbReference type="AlphaFoldDB" id="A0A3D8PTK5"/>
<evidence type="ECO:0000256" key="9">
    <source>
        <dbReference type="ARBA" id="ARBA00023136"/>
    </source>
</evidence>
<dbReference type="NCBIfam" id="NF005826">
    <property type="entry name" value="PRK07718.1"/>
    <property type="match status" value="1"/>
</dbReference>
<evidence type="ECO:0000256" key="2">
    <source>
        <dbReference type="ARBA" id="ARBA00004162"/>
    </source>
</evidence>
<keyword evidence="12" id="KW-1185">Reference proteome</keyword>
<evidence type="ECO:0000256" key="5">
    <source>
        <dbReference type="ARBA" id="ARBA00022500"/>
    </source>
</evidence>
<reference evidence="12" key="1">
    <citation type="submission" date="2017-11" db="EMBL/GenBank/DDBJ databases">
        <authorList>
            <person name="Zhu W."/>
        </authorList>
    </citation>
    <scope>NUCLEOTIDE SEQUENCE [LARGE SCALE GENOMIC DNA]</scope>
    <source>
        <strain evidence="12">CAU 1183</strain>
    </source>
</reference>
<keyword evidence="6 10" id="KW-0812">Transmembrane</keyword>
<keyword evidence="4 10" id="KW-1003">Cell membrane</keyword>